<sequence length="212" mass="22608">MTTRTRAAQATTTAPAPKPAAKKAAAKRTSTRPARKAIPKPANPPVSLAKRPRVSLVKPPAPLPTRPVEFITEKQIAAYYAARTHNLPAGLIRDWQERPDGTVTRSFPSGALLAYTPDDNSAAPFHTFTPCAQGAHHCEPIHTPNDLRSAVAHAVHCHTRHYTPKALALIDGIQAAKKTTADTEPLSVTTIAAGLAARTAADTETPKEHPEP</sequence>
<dbReference type="EMBL" id="BDQI01000034">
    <property type="protein sequence ID" value="GAX57241.1"/>
    <property type="molecule type" value="Genomic_DNA"/>
</dbReference>
<feature type="compositionally biased region" description="Basic residues" evidence="1">
    <location>
        <begin position="20"/>
        <end position="38"/>
    </location>
</feature>
<reference evidence="3" key="1">
    <citation type="submission" date="2017-05" db="EMBL/GenBank/DDBJ databases">
        <title>Streptomyces olivochromogenes NBRC 3561 whole genome shotgun sequence.</title>
        <authorList>
            <person name="Dohra H."/>
            <person name="Kodani S."/>
        </authorList>
    </citation>
    <scope>NUCLEOTIDE SEQUENCE [LARGE SCALE GENOMIC DNA]</scope>
    <source>
        <strain evidence="3">NBRC 3561</strain>
    </source>
</reference>
<protein>
    <submittedName>
        <fullName evidence="2">Uncharacterized protein</fullName>
    </submittedName>
</protein>
<dbReference type="RefSeq" id="WP_067382768.1">
    <property type="nucleotide sequence ID" value="NZ_BDQI01000034.1"/>
</dbReference>
<feature type="region of interest" description="Disordered" evidence="1">
    <location>
        <begin position="1"/>
        <end position="60"/>
    </location>
</feature>
<dbReference type="STRING" id="1963.AQJ27_44585"/>
<evidence type="ECO:0000313" key="2">
    <source>
        <dbReference type="EMBL" id="GAX57241.1"/>
    </source>
</evidence>
<keyword evidence="3" id="KW-1185">Reference proteome</keyword>
<accession>A0A250VSW6</accession>
<dbReference type="AlphaFoldDB" id="A0A250VSW6"/>
<comment type="caution">
    <text evidence="2">The sequence shown here is derived from an EMBL/GenBank/DDBJ whole genome shotgun (WGS) entry which is preliminary data.</text>
</comment>
<evidence type="ECO:0000313" key="3">
    <source>
        <dbReference type="Proteomes" id="UP000217446"/>
    </source>
</evidence>
<gene>
    <name evidence="2" type="ORF">SO3561_08811</name>
</gene>
<dbReference type="Proteomes" id="UP000217446">
    <property type="component" value="Unassembled WGS sequence"/>
</dbReference>
<name>A0A250VSW6_STROL</name>
<organism evidence="2 3">
    <name type="scientific">Streptomyces olivochromogenes</name>
    <dbReference type="NCBI Taxonomy" id="1963"/>
    <lineage>
        <taxon>Bacteria</taxon>
        <taxon>Bacillati</taxon>
        <taxon>Actinomycetota</taxon>
        <taxon>Actinomycetes</taxon>
        <taxon>Kitasatosporales</taxon>
        <taxon>Streptomycetaceae</taxon>
        <taxon>Streptomyces</taxon>
    </lineage>
</organism>
<feature type="compositionally biased region" description="Low complexity" evidence="1">
    <location>
        <begin position="1"/>
        <end position="15"/>
    </location>
</feature>
<proteinExistence type="predicted"/>
<evidence type="ECO:0000256" key="1">
    <source>
        <dbReference type="SAM" id="MobiDB-lite"/>
    </source>
</evidence>